<keyword evidence="2" id="KW-1185">Reference proteome</keyword>
<dbReference type="AlphaFoldDB" id="A0A1M7Z1Z2"/>
<dbReference type="STRING" id="1117707.VQ7734_04572"/>
<accession>A0A1M7Z1Z2</accession>
<gene>
    <name evidence="1" type="ORF">VQ7734_04572</name>
</gene>
<dbReference type="Proteomes" id="UP000184600">
    <property type="component" value="Unassembled WGS sequence"/>
</dbReference>
<dbReference type="EMBL" id="FRFG01000078">
    <property type="protein sequence ID" value="SHO58800.1"/>
    <property type="molecule type" value="Genomic_DNA"/>
</dbReference>
<proteinExistence type="predicted"/>
<dbReference type="RefSeq" id="WP_073586237.1">
    <property type="nucleotide sequence ID" value="NZ_AP024897.1"/>
</dbReference>
<dbReference type="OrthoDB" id="5906087at2"/>
<evidence type="ECO:0000313" key="1">
    <source>
        <dbReference type="EMBL" id="SHO58800.1"/>
    </source>
</evidence>
<protein>
    <submittedName>
        <fullName evidence="1">Uncharacterized protein</fullName>
    </submittedName>
</protein>
<reference evidence="2" key="1">
    <citation type="submission" date="2016-12" db="EMBL/GenBank/DDBJ databases">
        <authorList>
            <person name="Rodrigo-Torres L."/>
            <person name="Arahal R.D."/>
            <person name="Lucena T."/>
        </authorList>
    </citation>
    <scope>NUCLEOTIDE SEQUENCE [LARGE SCALE GENOMIC DNA]</scope>
</reference>
<organism evidence="1 2">
    <name type="scientific">Vibrio quintilis</name>
    <dbReference type="NCBI Taxonomy" id="1117707"/>
    <lineage>
        <taxon>Bacteria</taxon>
        <taxon>Pseudomonadati</taxon>
        <taxon>Pseudomonadota</taxon>
        <taxon>Gammaproteobacteria</taxon>
        <taxon>Vibrionales</taxon>
        <taxon>Vibrionaceae</taxon>
        <taxon>Vibrio</taxon>
    </lineage>
</organism>
<evidence type="ECO:0000313" key="2">
    <source>
        <dbReference type="Proteomes" id="UP000184600"/>
    </source>
</evidence>
<sequence>MRRGAATPADDADWQQELAAWGIDEPDTERETFIPVWPENWPVVQWWLSIPGFLKFNQNACLGMDVLAVKADAELSQRTIEPDDYRKLKTIARTLAEELNRREP</sequence>
<name>A0A1M7Z1Z2_9VIBR</name>